<gene>
    <name evidence="1" type="ORF">CGOC_LOCUS6433</name>
</gene>
<dbReference type="AlphaFoldDB" id="A0A3P6RYW2"/>
<dbReference type="EMBL" id="UYRV01021026">
    <property type="protein sequence ID" value="VDK68632.1"/>
    <property type="molecule type" value="Genomic_DNA"/>
</dbReference>
<name>A0A3P6RYW2_CYLGO</name>
<reference evidence="1 2" key="1">
    <citation type="submission" date="2018-11" db="EMBL/GenBank/DDBJ databases">
        <authorList>
            <consortium name="Pathogen Informatics"/>
        </authorList>
    </citation>
    <scope>NUCLEOTIDE SEQUENCE [LARGE SCALE GENOMIC DNA]</scope>
</reference>
<organism evidence="1 2">
    <name type="scientific">Cylicostephanus goldi</name>
    <name type="common">Nematode worm</name>
    <dbReference type="NCBI Taxonomy" id="71465"/>
    <lineage>
        <taxon>Eukaryota</taxon>
        <taxon>Metazoa</taxon>
        <taxon>Ecdysozoa</taxon>
        <taxon>Nematoda</taxon>
        <taxon>Chromadorea</taxon>
        <taxon>Rhabditida</taxon>
        <taxon>Rhabditina</taxon>
        <taxon>Rhabditomorpha</taxon>
        <taxon>Strongyloidea</taxon>
        <taxon>Strongylidae</taxon>
        <taxon>Cylicostephanus</taxon>
    </lineage>
</organism>
<dbReference type="OrthoDB" id="5807587at2759"/>
<proteinExistence type="predicted"/>
<keyword evidence="2" id="KW-1185">Reference proteome</keyword>
<sequence>RPPSQCALVKCSFRTSACAWTYDRWKLLNGKIVNEGQGDAVLSSEPVLLPMNAHFELDILARYRSRSCLGGKNRDADLATYIFI</sequence>
<evidence type="ECO:0000313" key="1">
    <source>
        <dbReference type="EMBL" id="VDK68632.1"/>
    </source>
</evidence>
<protein>
    <recommendedName>
        <fullName evidence="3">MAM domain-containing protein</fullName>
    </recommendedName>
</protein>
<dbReference type="Proteomes" id="UP000271889">
    <property type="component" value="Unassembled WGS sequence"/>
</dbReference>
<accession>A0A3P6RYW2</accession>
<evidence type="ECO:0008006" key="3">
    <source>
        <dbReference type="Google" id="ProtNLM"/>
    </source>
</evidence>
<evidence type="ECO:0000313" key="2">
    <source>
        <dbReference type="Proteomes" id="UP000271889"/>
    </source>
</evidence>
<feature type="non-terminal residue" evidence="1">
    <location>
        <position position="1"/>
    </location>
</feature>